<reference evidence="7" key="1">
    <citation type="submission" date="2019-04" db="EMBL/GenBank/DDBJ databases">
        <title>Sequencing of skin fungus with MAO and IRED activity.</title>
        <authorList>
            <person name="Marsaioli A.J."/>
            <person name="Bonatto J.M.C."/>
            <person name="Reis Junior O."/>
        </authorList>
    </citation>
    <scope>NUCLEOTIDE SEQUENCE</scope>
    <source>
        <strain evidence="7">30M1</strain>
    </source>
</reference>
<dbReference type="Pfam" id="PF02902">
    <property type="entry name" value="Peptidase_C48"/>
    <property type="match status" value="1"/>
</dbReference>
<dbReference type="Proteomes" id="UP000801428">
    <property type="component" value="Unassembled WGS sequence"/>
</dbReference>
<organism evidence="7 8">
    <name type="scientific">Curvularia kusanoi</name>
    <name type="common">Cochliobolus kusanoi</name>
    <dbReference type="NCBI Taxonomy" id="90978"/>
    <lineage>
        <taxon>Eukaryota</taxon>
        <taxon>Fungi</taxon>
        <taxon>Dikarya</taxon>
        <taxon>Ascomycota</taxon>
        <taxon>Pezizomycotina</taxon>
        <taxon>Dothideomycetes</taxon>
        <taxon>Pleosporomycetidae</taxon>
        <taxon>Pleosporales</taxon>
        <taxon>Pleosporineae</taxon>
        <taxon>Pleosporaceae</taxon>
        <taxon>Curvularia</taxon>
    </lineage>
</organism>
<sequence length="743" mass="81686">MASPKRGFDRAFDIPVGFQGDKVAAEPQDLYLSPVRYVPGQWPQDCDVATVAPATSGSMFTTLARFATTVSLELFKLPQRLVKRFYRPQQIVAVPVITEDGASKRRLIDAGLAPFTPTTNRGAAARQQDNAYTPKLWTVSPPTPSPPEALHQPDFFSPASIYDDDIDSSGDLSMEDVISGTPPHNPSAGSPTGVNWMHRPERHIVTPERHILAPKTRIVTPKPQPALQNRTTATPMRKQLLKKQLRTAMAFKSLAPLTALSPSSPQSPRSRRGSDPNIASPPKAESSNTAQQELAPGPSTSVSKAPVSAVSADGRYAAAFRARQNRVAGAQATPAHHFPHTADTVDVELSHLPDVSDISSSFDSLRTPSPHDSRKKSVRWAAQGHVKSFWCDERVSEMMDSTLESIRSPASKASKEDKEKHEDVTGIQADTFEDPDTNSDDSSDFEEDVDGPSLNGSLLDESLQESEISKELLEDLEATFKELRTQQPPTPPPPKPLIAPLTDEERAKLDDLAAKSDNGKNKSYPIVPEKISARDFGTLLPYQFDGSAKAWLNDEIVNQYLAVIIKTLNDDCGFTYKRGGPAPPFHAFSSHWFTSINGGVKRVERWAGRVGLGGKQFLDAKVVLFPICDGSHWRLLAVKPKERTIEYLDSLGWDGDKYIGKLRAYLQNELKDLYKAEEWNVVEIQRSSRQLNGSDCGVFVLLNALTVVRGEEAKKVVACNGMLEARERIAMTMISGKATELEY</sequence>
<dbReference type="Gene3D" id="3.40.395.10">
    <property type="entry name" value="Adenoviral Proteinase, Chain A"/>
    <property type="match status" value="1"/>
</dbReference>
<feature type="region of interest" description="Disordered" evidence="5">
    <location>
        <begin position="401"/>
        <end position="465"/>
    </location>
</feature>
<dbReference type="GO" id="GO:0006508">
    <property type="term" value="P:proteolysis"/>
    <property type="evidence" value="ECO:0007669"/>
    <property type="project" value="UniProtKB-KW"/>
</dbReference>
<dbReference type="SUPFAM" id="SSF54001">
    <property type="entry name" value="Cysteine proteinases"/>
    <property type="match status" value="1"/>
</dbReference>
<feature type="compositionally biased region" description="Acidic residues" evidence="5">
    <location>
        <begin position="431"/>
        <end position="450"/>
    </location>
</feature>
<feature type="region of interest" description="Disordered" evidence="5">
    <location>
        <begin position="117"/>
        <end position="156"/>
    </location>
</feature>
<comment type="caution">
    <text evidence="7">The sequence shown here is derived from an EMBL/GenBank/DDBJ whole genome shotgun (WGS) entry which is preliminary data.</text>
</comment>
<accession>A0A9P4TGR0</accession>
<proteinExistence type="inferred from homology"/>
<evidence type="ECO:0000259" key="6">
    <source>
        <dbReference type="PROSITE" id="PS50600"/>
    </source>
</evidence>
<keyword evidence="4" id="KW-0788">Thiol protease</keyword>
<dbReference type="InterPro" id="IPR003653">
    <property type="entry name" value="Peptidase_C48_C"/>
</dbReference>
<keyword evidence="2" id="KW-0645">Protease</keyword>
<evidence type="ECO:0000256" key="5">
    <source>
        <dbReference type="SAM" id="MobiDB-lite"/>
    </source>
</evidence>
<dbReference type="OrthoDB" id="1939479at2759"/>
<gene>
    <name evidence="7" type="ORF">E8E13_004297</name>
</gene>
<feature type="compositionally biased region" description="Basic and acidic residues" evidence="5">
    <location>
        <begin position="413"/>
        <end position="424"/>
    </location>
</feature>
<dbReference type="AlphaFoldDB" id="A0A9P4TGR0"/>
<dbReference type="PANTHER" id="PTHR12606:SF141">
    <property type="entry name" value="GH15225P-RELATED"/>
    <property type="match status" value="1"/>
</dbReference>
<dbReference type="PROSITE" id="PS50600">
    <property type="entry name" value="ULP_PROTEASE"/>
    <property type="match status" value="1"/>
</dbReference>
<protein>
    <recommendedName>
        <fullName evidence="6">Ubiquitin-like protease family profile domain-containing protein</fullName>
    </recommendedName>
</protein>
<dbReference type="GO" id="GO:0016926">
    <property type="term" value="P:protein desumoylation"/>
    <property type="evidence" value="ECO:0007669"/>
    <property type="project" value="TreeGrafter"/>
</dbReference>
<keyword evidence="8" id="KW-1185">Reference proteome</keyword>
<comment type="similarity">
    <text evidence="1">Belongs to the peptidase C48 family.</text>
</comment>
<dbReference type="PANTHER" id="PTHR12606">
    <property type="entry name" value="SENTRIN/SUMO-SPECIFIC PROTEASE"/>
    <property type="match status" value="1"/>
</dbReference>
<evidence type="ECO:0000256" key="1">
    <source>
        <dbReference type="ARBA" id="ARBA00005234"/>
    </source>
</evidence>
<dbReference type="InterPro" id="IPR038765">
    <property type="entry name" value="Papain-like_cys_pep_sf"/>
</dbReference>
<feature type="domain" description="Ubiquitin-like protease family profile" evidence="6">
    <location>
        <begin position="529"/>
        <end position="707"/>
    </location>
</feature>
<evidence type="ECO:0000256" key="2">
    <source>
        <dbReference type="ARBA" id="ARBA00022670"/>
    </source>
</evidence>
<evidence type="ECO:0000256" key="3">
    <source>
        <dbReference type="ARBA" id="ARBA00022801"/>
    </source>
</evidence>
<name>A0A9P4TGR0_CURKU</name>
<evidence type="ECO:0000313" key="8">
    <source>
        <dbReference type="Proteomes" id="UP000801428"/>
    </source>
</evidence>
<keyword evidence="3" id="KW-0378">Hydrolase</keyword>
<feature type="compositionally biased region" description="Polar residues" evidence="5">
    <location>
        <begin position="117"/>
        <end position="131"/>
    </location>
</feature>
<feature type="compositionally biased region" description="Low complexity" evidence="5">
    <location>
        <begin position="256"/>
        <end position="268"/>
    </location>
</feature>
<dbReference type="EMBL" id="SWKU01000009">
    <property type="protein sequence ID" value="KAF3003488.1"/>
    <property type="molecule type" value="Genomic_DNA"/>
</dbReference>
<dbReference type="GO" id="GO:0005634">
    <property type="term" value="C:nucleus"/>
    <property type="evidence" value="ECO:0007669"/>
    <property type="project" value="TreeGrafter"/>
</dbReference>
<feature type="region of interest" description="Disordered" evidence="5">
    <location>
        <begin position="256"/>
        <end position="306"/>
    </location>
</feature>
<evidence type="ECO:0000313" key="7">
    <source>
        <dbReference type="EMBL" id="KAF3003488.1"/>
    </source>
</evidence>
<feature type="compositionally biased region" description="Polar residues" evidence="5">
    <location>
        <begin position="358"/>
        <end position="367"/>
    </location>
</feature>
<dbReference type="GO" id="GO:0016929">
    <property type="term" value="F:deSUMOylase activity"/>
    <property type="evidence" value="ECO:0007669"/>
    <property type="project" value="TreeGrafter"/>
</dbReference>
<feature type="region of interest" description="Disordered" evidence="5">
    <location>
        <begin position="358"/>
        <end position="379"/>
    </location>
</feature>
<evidence type="ECO:0000256" key="4">
    <source>
        <dbReference type="ARBA" id="ARBA00022807"/>
    </source>
</evidence>